<dbReference type="Pfam" id="PF07110">
    <property type="entry name" value="EthD"/>
    <property type="match status" value="1"/>
</dbReference>
<reference evidence="4" key="1">
    <citation type="submission" date="2020-06" db="EMBL/GenBank/DDBJ databases">
        <title>A chromosome-scale genome assembly of Talaromyces rugulosus W13939.</title>
        <authorList>
            <person name="Wang B."/>
            <person name="Guo L."/>
            <person name="Ye K."/>
            <person name="Wang L."/>
        </authorList>
    </citation>
    <scope>NUCLEOTIDE SEQUENCE [LARGE SCALE GENOMIC DNA]</scope>
    <source>
        <strain evidence="4">W13939</strain>
    </source>
</reference>
<name>A0A7H8QY38_TALRU</name>
<organism evidence="3 4">
    <name type="scientific">Talaromyces rugulosus</name>
    <name type="common">Penicillium rugulosum</name>
    <dbReference type="NCBI Taxonomy" id="121627"/>
    <lineage>
        <taxon>Eukaryota</taxon>
        <taxon>Fungi</taxon>
        <taxon>Dikarya</taxon>
        <taxon>Ascomycota</taxon>
        <taxon>Pezizomycotina</taxon>
        <taxon>Eurotiomycetes</taxon>
        <taxon>Eurotiomycetidae</taxon>
        <taxon>Eurotiales</taxon>
        <taxon>Trichocomaceae</taxon>
        <taxon>Talaromyces</taxon>
        <taxon>Talaromyces sect. Islandici</taxon>
    </lineage>
</organism>
<evidence type="ECO:0000313" key="3">
    <source>
        <dbReference type="EMBL" id="QKX58588.1"/>
    </source>
</evidence>
<dbReference type="RefSeq" id="XP_035344766.1">
    <property type="nucleotide sequence ID" value="XM_035488873.1"/>
</dbReference>
<dbReference type="Proteomes" id="UP000509510">
    <property type="component" value="Chromosome III"/>
</dbReference>
<evidence type="ECO:0000313" key="4">
    <source>
        <dbReference type="Proteomes" id="UP000509510"/>
    </source>
</evidence>
<feature type="domain" description="EthD" evidence="2">
    <location>
        <begin position="18"/>
        <end position="115"/>
    </location>
</feature>
<dbReference type="GO" id="GO:0016491">
    <property type="term" value="F:oxidoreductase activity"/>
    <property type="evidence" value="ECO:0007669"/>
    <property type="project" value="InterPro"/>
</dbReference>
<dbReference type="SUPFAM" id="SSF54909">
    <property type="entry name" value="Dimeric alpha+beta barrel"/>
    <property type="match status" value="1"/>
</dbReference>
<evidence type="ECO:0000259" key="2">
    <source>
        <dbReference type="Pfam" id="PF07110"/>
    </source>
</evidence>
<proteinExistence type="inferred from homology"/>
<accession>A0A7H8QY38</accession>
<evidence type="ECO:0000256" key="1">
    <source>
        <dbReference type="ARBA" id="ARBA00005986"/>
    </source>
</evidence>
<dbReference type="InterPro" id="IPR011008">
    <property type="entry name" value="Dimeric_a/b-barrel"/>
</dbReference>
<comment type="similarity">
    <text evidence="1">Belongs to the tpcK family.</text>
</comment>
<protein>
    <recommendedName>
        <fullName evidence="2">EthD domain-containing protein</fullName>
    </recommendedName>
</protein>
<dbReference type="KEGG" id="trg:TRUGW13939_05713"/>
<sequence length="292" mass="33719">MSPLPERLLRLSIAHYKKPNISDEEFHRWATEEHCVRAAAIHAKHGVRTFDMLFSLKPARDQVQELNERLGGKWTVDNHDVVVEFYVRDLAAVEGIINDPDFQKLQSEEAPWIDAERVPIGASLGWVEVYAEQGKVVNVTKDEKPAYGKLDLGVGNDVFQTRDDHPSLQTRWSTYNVWSGTLHARHGVPQYYQFFNPHRAHSATKELNTHMGGKWIIGNHDVQVEFYLRDLAQLTVVPEDPEFKALQEEEAHSSAERIFLGWVEAYVQDKMAPARLSMWVLMEKRYYSINMH</sequence>
<dbReference type="InterPro" id="IPR009799">
    <property type="entry name" value="EthD_dom"/>
</dbReference>
<dbReference type="EMBL" id="CP055900">
    <property type="protein sequence ID" value="QKX58588.1"/>
    <property type="molecule type" value="Genomic_DNA"/>
</dbReference>
<dbReference type="GeneID" id="55993210"/>
<dbReference type="OrthoDB" id="3183782at2759"/>
<gene>
    <name evidence="3" type="ORF">TRUGW13939_05713</name>
</gene>
<keyword evidence="4" id="KW-1185">Reference proteome</keyword>
<dbReference type="AlphaFoldDB" id="A0A7H8QY38"/>
<dbReference type="Gene3D" id="3.30.70.100">
    <property type="match status" value="1"/>
</dbReference>